<evidence type="ECO:0000256" key="9">
    <source>
        <dbReference type="ARBA" id="ARBA00023180"/>
    </source>
</evidence>
<keyword evidence="9" id="KW-0325">Glycoprotein</keyword>
<name>A0A815T671_ADIRI</name>
<evidence type="ECO:0000256" key="5">
    <source>
        <dbReference type="ARBA" id="ARBA00022837"/>
    </source>
</evidence>
<evidence type="ECO:0000313" key="13">
    <source>
        <dbReference type="EMBL" id="CAF1498838.1"/>
    </source>
</evidence>
<feature type="region of interest" description="Disordered" evidence="10">
    <location>
        <begin position="320"/>
        <end position="345"/>
    </location>
</feature>
<evidence type="ECO:0000256" key="11">
    <source>
        <dbReference type="SAM" id="Phobius"/>
    </source>
</evidence>
<keyword evidence="3" id="KW-0732">Signal</keyword>
<evidence type="ECO:0000259" key="12">
    <source>
        <dbReference type="Pfam" id="PF19699"/>
    </source>
</evidence>
<accession>A0A815T671</accession>
<evidence type="ECO:0000256" key="8">
    <source>
        <dbReference type="ARBA" id="ARBA00023136"/>
    </source>
</evidence>
<sequence length="375" mass="42501">MEQLLKHVVYRNTFEPIGPSGQRSVSIETAVKCLGENYTYNLPTFSRRLAIDEQIRPTNIELKGDTNLYPTEEALNQGIYLFEHVSIFTDALKKDQVDISDCSINTTPDLSNDEHFIVPDENLEINNIRKDLTQTGLVFSGFGSIDTYQFILQQTAFISKMPIKYVDRTFSLVCIGAQEQITTNEVRARMHVEKQTQPAPPPAAVLDNKLYVDSDDMKENLFDIDVGSSSTAEKLTAWPIAIGICVSVSIASVLILYLVVRIRSAHKQRYTVSNPGDDMHSQMEWEDDIGLNIIVNPLDETKKSVPPMNVQNMDQVMDEYEGTSSEDDEECGEHSPNEYSSEEDDAYEINEIHAKKHHHQLEWDDEAMEYGPKKV</sequence>
<dbReference type="PANTHER" id="PTHR14139">
    <property type="entry name" value="CALSYNTENIN"/>
    <property type="match status" value="1"/>
</dbReference>
<dbReference type="InterPro" id="IPR045588">
    <property type="entry name" value="CLSTN_C"/>
</dbReference>
<dbReference type="EMBL" id="CAJNOR010004392">
    <property type="protein sequence ID" value="CAF1498838.1"/>
    <property type="molecule type" value="Genomic_DNA"/>
</dbReference>
<reference evidence="13" key="1">
    <citation type="submission" date="2021-02" db="EMBL/GenBank/DDBJ databases">
        <authorList>
            <person name="Nowell W R."/>
        </authorList>
    </citation>
    <scope>NUCLEOTIDE SEQUENCE</scope>
</reference>
<evidence type="ECO:0000256" key="6">
    <source>
        <dbReference type="ARBA" id="ARBA00022889"/>
    </source>
</evidence>
<dbReference type="Proteomes" id="UP000663828">
    <property type="component" value="Unassembled WGS sequence"/>
</dbReference>
<evidence type="ECO:0000313" key="14">
    <source>
        <dbReference type="Proteomes" id="UP000663828"/>
    </source>
</evidence>
<dbReference type="PANTHER" id="PTHR14139:SF2">
    <property type="entry name" value="CALSYNTENIN-1"/>
    <property type="match status" value="1"/>
</dbReference>
<keyword evidence="8 11" id="KW-0472">Membrane</keyword>
<evidence type="ECO:0000256" key="1">
    <source>
        <dbReference type="ARBA" id="ARBA00004479"/>
    </source>
</evidence>
<evidence type="ECO:0000256" key="3">
    <source>
        <dbReference type="ARBA" id="ARBA00022729"/>
    </source>
</evidence>
<dbReference type="AlphaFoldDB" id="A0A815T671"/>
<dbReference type="GO" id="GO:0045211">
    <property type="term" value="C:postsynaptic membrane"/>
    <property type="evidence" value="ECO:0007669"/>
    <property type="project" value="TreeGrafter"/>
</dbReference>
<evidence type="ECO:0000256" key="7">
    <source>
        <dbReference type="ARBA" id="ARBA00022989"/>
    </source>
</evidence>
<proteinExistence type="predicted"/>
<keyword evidence="7 11" id="KW-1133">Transmembrane helix</keyword>
<feature type="compositionally biased region" description="Acidic residues" evidence="10">
    <location>
        <begin position="320"/>
        <end position="331"/>
    </location>
</feature>
<dbReference type="GO" id="GO:0007155">
    <property type="term" value="P:cell adhesion"/>
    <property type="evidence" value="ECO:0007669"/>
    <property type="project" value="UniProtKB-KW"/>
</dbReference>
<dbReference type="Pfam" id="PF19699">
    <property type="entry name" value="CLSTN_C"/>
    <property type="match status" value="1"/>
</dbReference>
<dbReference type="GO" id="GO:0009986">
    <property type="term" value="C:cell surface"/>
    <property type="evidence" value="ECO:0007669"/>
    <property type="project" value="TreeGrafter"/>
</dbReference>
<comment type="subcellular location">
    <subcellularLocation>
        <location evidence="1">Membrane</location>
        <topology evidence="1">Single-pass type I membrane protein</topology>
    </subcellularLocation>
</comment>
<feature type="transmembrane region" description="Helical" evidence="11">
    <location>
        <begin position="237"/>
        <end position="260"/>
    </location>
</feature>
<evidence type="ECO:0000256" key="2">
    <source>
        <dbReference type="ARBA" id="ARBA00022692"/>
    </source>
</evidence>
<organism evidence="13 14">
    <name type="scientific">Adineta ricciae</name>
    <name type="common">Rotifer</name>
    <dbReference type="NCBI Taxonomy" id="249248"/>
    <lineage>
        <taxon>Eukaryota</taxon>
        <taxon>Metazoa</taxon>
        <taxon>Spiralia</taxon>
        <taxon>Gnathifera</taxon>
        <taxon>Rotifera</taxon>
        <taxon>Eurotatoria</taxon>
        <taxon>Bdelloidea</taxon>
        <taxon>Adinetida</taxon>
        <taxon>Adinetidae</taxon>
        <taxon>Adineta</taxon>
    </lineage>
</organism>
<dbReference type="GO" id="GO:0051965">
    <property type="term" value="P:positive regulation of synapse assembly"/>
    <property type="evidence" value="ECO:0007669"/>
    <property type="project" value="TreeGrafter"/>
</dbReference>
<feature type="domain" description="Calsyntenin C-terminal" evidence="12">
    <location>
        <begin position="113"/>
        <end position="299"/>
    </location>
</feature>
<dbReference type="GO" id="GO:0050806">
    <property type="term" value="P:positive regulation of synaptic transmission"/>
    <property type="evidence" value="ECO:0007669"/>
    <property type="project" value="TreeGrafter"/>
</dbReference>
<protein>
    <recommendedName>
        <fullName evidence="12">Calsyntenin C-terminal domain-containing protein</fullName>
    </recommendedName>
</protein>
<keyword evidence="6" id="KW-0130">Cell adhesion</keyword>
<keyword evidence="5" id="KW-0106">Calcium</keyword>
<keyword evidence="14" id="KW-1185">Reference proteome</keyword>
<evidence type="ECO:0000256" key="10">
    <source>
        <dbReference type="SAM" id="MobiDB-lite"/>
    </source>
</evidence>
<comment type="caution">
    <text evidence="13">The sequence shown here is derived from an EMBL/GenBank/DDBJ whole genome shotgun (WGS) entry which is preliminary data.</text>
</comment>
<keyword evidence="4" id="KW-0677">Repeat</keyword>
<evidence type="ECO:0000256" key="4">
    <source>
        <dbReference type="ARBA" id="ARBA00022737"/>
    </source>
</evidence>
<keyword evidence="2 11" id="KW-0812">Transmembrane</keyword>
<gene>
    <name evidence="13" type="ORF">XAT740_LOCUS39532</name>
</gene>